<sequence>MITKILVNSIGIFAIGYILKGIHIKNYWAALGAAILLAIVNAFVKPVVIFLTLPITILTMGLFLLVINALMLLLIAALVDGVDIDNFWWALGFSILLSLLNVIFF</sequence>
<dbReference type="Proteomes" id="UP001207337">
    <property type="component" value="Unassembled WGS sequence"/>
</dbReference>
<dbReference type="RefSeq" id="WP_265789750.1">
    <property type="nucleotide sequence ID" value="NZ_BAABRS010000002.1"/>
</dbReference>
<feature type="transmembrane region" description="Helical" evidence="1">
    <location>
        <begin position="28"/>
        <end position="44"/>
    </location>
</feature>
<proteinExistence type="predicted"/>
<keyword evidence="1" id="KW-0812">Transmembrane</keyword>
<feature type="transmembrane region" description="Helical" evidence="1">
    <location>
        <begin position="51"/>
        <end position="75"/>
    </location>
</feature>
<evidence type="ECO:0000313" key="3">
    <source>
        <dbReference type="Proteomes" id="UP001207337"/>
    </source>
</evidence>
<dbReference type="PANTHER" id="PTHR37309">
    <property type="entry name" value="SLR0284 PROTEIN"/>
    <property type="match status" value="1"/>
</dbReference>
<comment type="caution">
    <text evidence="2">The sequence shown here is derived from an EMBL/GenBank/DDBJ whole genome shotgun (WGS) entry which is preliminary data.</text>
</comment>
<dbReference type="InterPro" id="IPR007165">
    <property type="entry name" value="Phage_holin_4_2"/>
</dbReference>
<organism evidence="2 3">
    <name type="scientific">Fodinibius salicampi</name>
    <dbReference type="NCBI Taxonomy" id="1920655"/>
    <lineage>
        <taxon>Bacteria</taxon>
        <taxon>Pseudomonadati</taxon>
        <taxon>Balneolota</taxon>
        <taxon>Balneolia</taxon>
        <taxon>Balneolales</taxon>
        <taxon>Balneolaceae</taxon>
        <taxon>Fodinibius</taxon>
    </lineage>
</organism>
<keyword evidence="1" id="KW-1133">Transmembrane helix</keyword>
<accession>A0ABT3PZD4</accession>
<evidence type="ECO:0000313" key="2">
    <source>
        <dbReference type="EMBL" id="MCW9713222.1"/>
    </source>
</evidence>
<name>A0ABT3PZD4_9BACT</name>
<feature type="transmembrane region" description="Helical" evidence="1">
    <location>
        <begin position="5"/>
        <end position="22"/>
    </location>
</feature>
<evidence type="ECO:0000256" key="1">
    <source>
        <dbReference type="SAM" id="Phobius"/>
    </source>
</evidence>
<dbReference type="EMBL" id="JAJNDC010000002">
    <property type="protein sequence ID" value="MCW9713222.1"/>
    <property type="molecule type" value="Genomic_DNA"/>
</dbReference>
<gene>
    <name evidence="2" type="ORF">LQ318_09925</name>
</gene>
<dbReference type="PANTHER" id="PTHR37309:SF1">
    <property type="entry name" value="SLR0284 PROTEIN"/>
    <property type="match status" value="1"/>
</dbReference>
<dbReference type="Pfam" id="PF04020">
    <property type="entry name" value="Phage_holin_4_2"/>
    <property type="match status" value="1"/>
</dbReference>
<keyword evidence="3" id="KW-1185">Reference proteome</keyword>
<keyword evidence="1" id="KW-0472">Membrane</keyword>
<feature type="transmembrane region" description="Helical" evidence="1">
    <location>
        <begin position="87"/>
        <end position="104"/>
    </location>
</feature>
<reference evidence="2 3" key="1">
    <citation type="submission" date="2021-11" db="EMBL/GenBank/DDBJ databases">
        <title>Aliifidinibius sp. nov., a new bacterium isolated from saline soil.</title>
        <authorList>
            <person name="Galisteo C."/>
            <person name="De La Haba R."/>
            <person name="Sanchez-Porro C."/>
            <person name="Ventosa A."/>
        </authorList>
    </citation>
    <scope>NUCLEOTIDE SEQUENCE [LARGE SCALE GENOMIC DNA]</scope>
    <source>
        <strain evidence="2 3">KACC 190600</strain>
    </source>
</reference>
<protein>
    <submittedName>
        <fullName evidence="2">Phage holin family protein</fullName>
    </submittedName>
</protein>